<keyword evidence="1" id="KW-0812">Transmembrane</keyword>
<feature type="transmembrane region" description="Helical" evidence="1">
    <location>
        <begin position="6"/>
        <end position="29"/>
    </location>
</feature>
<keyword evidence="3" id="KW-1185">Reference proteome</keyword>
<evidence type="ECO:0000256" key="1">
    <source>
        <dbReference type="SAM" id="Phobius"/>
    </source>
</evidence>
<keyword evidence="1" id="KW-1133">Transmembrane helix</keyword>
<gene>
    <name evidence="2" type="ORF">PROQFM164_S11g000044</name>
</gene>
<dbReference type="Proteomes" id="UP000030686">
    <property type="component" value="Unassembled WGS sequence"/>
</dbReference>
<protein>
    <recommendedName>
        <fullName evidence="4">Mitochondrial phosphate carrier protein</fullName>
    </recommendedName>
</protein>
<dbReference type="EMBL" id="HG792025">
    <property type="protein sequence ID" value="CDM38341.1"/>
    <property type="molecule type" value="Genomic_DNA"/>
</dbReference>
<dbReference type="PANTHER" id="PTHR40135">
    <property type="entry name" value="MITOCHONDRIAL PHOSPHATE CARRIER PROTEIN"/>
    <property type="match status" value="1"/>
</dbReference>
<proteinExistence type="predicted"/>
<dbReference type="PANTHER" id="PTHR40135:SF1">
    <property type="entry name" value="MITOCHONDRIAL PHOSPHATE CARRIER PROTEIN"/>
    <property type="match status" value="1"/>
</dbReference>
<dbReference type="STRING" id="1365484.W6QQV9"/>
<evidence type="ECO:0000313" key="2">
    <source>
        <dbReference type="EMBL" id="CDM38341.1"/>
    </source>
</evidence>
<reference evidence="2" key="1">
    <citation type="journal article" date="2014" name="Nat. Commun.">
        <title>Multiple recent horizontal transfers of a large genomic region in cheese making fungi.</title>
        <authorList>
            <person name="Cheeseman K."/>
            <person name="Ropars J."/>
            <person name="Renault P."/>
            <person name="Dupont J."/>
            <person name="Gouzy J."/>
            <person name="Branca A."/>
            <person name="Abraham A.L."/>
            <person name="Ceppi M."/>
            <person name="Conseiller E."/>
            <person name="Debuchy R."/>
            <person name="Malagnac F."/>
            <person name="Goarin A."/>
            <person name="Silar P."/>
            <person name="Lacoste S."/>
            <person name="Sallet E."/>
            <person name="Bensimon A."/>
            <person name="Giraud T."/>
            <person name="Brygoo Y."/>
        </authorList>
    </citation>
    <scope>NUCLEOTIDE SEQUENCE [LARGE SCALE GENOMIC DNA]</scope>
    <source>
        <strain evidence="2">FM164</strain>
    </source>
</reference>
<evidence type="ECO:0008006" key="4">
    <source>
        <dbReference type="Google" id="ProtNLM"/>
    </source>
</evidence>
<name>W6QQV9_PENRF</name>
<sequence length="67" mass="7899">MWVTRGISLINFGVASSALAFQVFVLYPWHHELDDQFKLLKYEHQRVLEQHKLLHQADKLSQLAKPQ</sequence>
<dbReference type="OMA" id="MPLIARR"/>
<accession>W6QQV9</accession>
<evidence type="ECO:0000313" key="3">
    <source>
        <dbReference type="Proteomes" id="UP000030686"/>
    </source>
</evidence>
<organism evidence="2 3">
    <name type="scientific">Penicillium roqueforti (strain FM164)</name>
    <dbReference type="NCBI Taxonomy" id="1365484"/>
    <lineage>
        <taxon>Eukaryota</taxon>
        <taxon>Fungi</taxon>
        <taxon>Dikarya</taxon>
        <taxon>Ascomycota</taxon>
        <taxon>Pezizomycotina</taxon>
        <taxon>Eurotiomycetes</taxon>
        <taxon>Eurotiomycetidae</taxon>
        <taxon>Eurotiales</taxon>
        <taxon>Aspergillaceae</taxon>
        <taxon>Penicillium</taxon>
    </lineage>
</organism>
<dbReference type="AlphaFoldDB" id="W6QQV9"/>
<keyword evidence="1" id="KW-0472">Membrane</keyword>
<dbReference type="OrthoDB" id="9992270at2759"/>